<feature type="repeat" description="TPR" evidence="2">
    <location>
        <begin position="911"/>
        <end position="944"/>
    </location>
</feature>
<feature type="repeat" description="TPR" evidence="2">
    <location>
        <begin position="444"/>
        <end position="477"/>
    </location>
</feature>
<gene>
    <name evidence="4" type="ORF">BWY41_02223</name>
</gene>
<accession>A0A1V5SI55</accession>
<dbReference type="Pfam" id="PF13174">
    <property type="entry name" value="TPR_6"/>
    <property type="match status" value="2"/>
</dbReference>
<organism evidence="4">
    <name type="scientific">Candidatus Atribacter allofermentans</name>
    <dbReference type="NCBI Taxonomy" id="1852833"/>
    <lineage>
        <taxon>Bacteria</taxon>
        <taxon>Pseudomonadati</taxon>
        <taxon>Atribacterota</taxon>
        <taxon>Atribacteria</taxon>
        <taxon>Atribacterales</taxon>
        <taxon>Atribacteraceae</taxon>
        <taxon>Atribacter</taxon>
    </lineage>
</organism>
<feature type="repeat" description="TPR" evidence="2">
    <location>
        <begin position="304"/>
        <end position="337"/>
    </location>
</feature>
<dbReference type="AlphaFoldDB" id="A0A1V5SI55"/>
<dbReference type="InterPro" id="IPR019734">
    <property type="entry name" value="TPR_rpt"/>
</dbReference>
<evidence type="ECO:0000259" key="3">
    <source>
        <dbReference type="Pfam" id="PF13525"/>
    </source>
</evidence>
<dbReference type="Pfam" id="PF13181">
    <property type="entry name" value="TPR_8"/>
    <property type="match status" value="2"/>
</dbReference>
<dbReference type="PROSITE" id="PS50293">
    <property type="entry name" value="TPR_REGION"/>
    <property type="match status" value="1"/>
</dbReference>
<keyword evidence="1" id="KW-0732">Signal</keyword>
<dbReference type="InterPro" id="IPR011990">
    <property type="entry name" value="TPR-like_helical_dom_sf"/>
</dbReference>
<dbReference type="SMART" id="SM00028">
    <property type="entry name" value="TPR"/>
    <property type="match status" value="15"/>
</dbReference>
<sequence>MKFRFFSWLLGMCLVFSLGFFSVYAQEAPTIAILPLSMRDEVDGYLGYYLRDLIKDALDDMEQVEVIDNIMIDEILRESKIPRDVVLVQSMAQVLGKRIGGDYLLSGSYRIRQLGDKERLVVSVRLFDLNQEVMIDLKSNVFDINNPDEFRQLIVPEVLKSLNIDFALSVEPFRYETQLIFPLYRAVEKMDEALRTYGSAQFPDKPLWKEAFAEAQETIDAVPEYLESYYYLAYMYQKTGWLAKEVETWMEYVKLLEGSGKGKNSIQRASRAYLRLANSYLSQKKYDMAEQSINQALQINPDIAEAYFLLGKIAYDQGKSAQAQEYWNKAYFLDPSLKEAQYFAGEAGKAAVYGKDAYESYRTGYTYYANGDLKTAEGYFRNAAQLNPDMKEAQYWLGRTLYDLGKLADAEVTWRKVIEIDPFDSQAKRFLERTIQEKQYGRNALSQFRQGFDLYQEAKYAEAIPYFERAVQESPRFPDAHEYLARSYYLLGQKDKYLKEREKSLNLIEQPADKAWQYYLVGYELFSWNEKEKAIGYLQKAVAVDDRLSEAHLLLGEIYGSMNQWKQAAYHYAQASSVPENNTEEDQSSVLWGASVSYVQLGEWDKALEFLNELVKKYPYADFIEEAESLRIEAMVKMGQYRDARVSVQQFQLRFPSGRFRERVQFYYAFSFYQEKQWKEAVQALESFHKSYPQSQYRKETLEALGYSYRNLGQEEKARSYFSQVEGQENAFLVADTFYREKKWQQALSSFLEYLQTTPQGQYVQEARLKLASCYLETNQVELAEKLVNEIAGSLDAKFQLDFLRLTIKLAYKKGNWQKVVEGVGQLEKQSGTLDLEYLYLLAWSQVKLGKESEARELLEKADLNPDEILSDPEIEKISDIMDTLQSGDYPSAILQLKELITEGVNSENSAIVHFLYGKALYFNGNYDEAIQYLKEAVAAGNKDYLEEAYFYLGDIAYKEENWSEAAQWYQRLTTQDNLDLLWRLATSLEKLGKKDQALDIYKKLKGDNAYSERAGIIVLETLYDQKKYQDFLKEATEYLENHPDSVQNEEILYMTAWSAYYLGNAPEALERISLYQDKYPQGQYFDELESLAVDLMIVQKNYQDVLPKLFTLENKLKGEKLEYTWYRIGSVYLKLEGYDRAAFYFEKLLGNVNGKYYTRGGYLMGVCLEYLEQPETALKFYHQIVESGLKDEWVENSQKRISLLTED</sequence>
<dbReference type="PANTHER" id="PTHR12558">
    <property type="entry name" value="CELL DIVISION CYCLE 16,23,27"/>
    <property type="match status" value="1"/>
</dbReference>
<dbReference type="Pfam" id="PF14559">
    <property type="entry name" value="TPR_19"/>
    <property type="match status" value="2"/>
</dbReference>
<dbReference type="Pfam" id="PF13525">
    <property type="entry name" value="YfiO"/>
    <property type="match status" value="1"/>
</dbReference>
<dbReference type="SUPFAM" id="SSF48452">
    <property type="entry name" value="TPR-like"/>
    <property type="match status" value="4"/>
</dbReference>
<comment type="caution">
    <text evidence="4">The sequence shown here is derived from an EMBL/GenBank/DDBJ whole genome shotgun (WGS) entry which is preliminary data.</text>
</comment>
<evidence type="ECO:0000256" key="2">
    <source>
        <dbReference type="PROSITE-ProRule" id="PRU00339"/>
    </source>
</evidence>
<dbReference type="Proteomes" id="UP000485569">
    <property type="component" value="Unassembled WGS sequence"/>
</dbReference>
<dbReference type="EMBL" id="MWBQ01000224">
    <property type="protein sequence ID" value="OQA54145.1"/>
    <property type="molecule type" value="Genomic_DNA"/>
</dbReference>
<dbReference type="Gene3D" id="1.25.40.10">
    <property type="entry name" value="Tetratricopeptide repeat domain"/>
    <property type="match status" value="7"/>
</dbReference>
<feature type="repeat" description="TPR" evidence="2">
    <location>
        <begin position="270"/>
        <end position="303"/>
    </location>
</feature>
<dbReference type="PANTHER" id="PTHR12558:SF13">
    <property type="entry name" value="CELL DIVISION CYCLE PROTEIN 27 HOMOLOG"/>
    <property type="match status" value="1"/>
</dbReference>
<keyword evidence="2" id="KW-0802">TPR repeat</keyword>
<protein>
    <submittedName>
        <fullName evidence="4">Tetratricopeptide repeat protein</fullName>
    </submittedName>
</protein>
<evidence type="ECO:0000256" key="1">
    <source>
        <dbReference type="ARBA" id="ARBA00022729"/>
    </source>
</evidence>
<dbReference type="Pfam" id="PF13432">
    <property type="entry name" value="TPR_16"/>
    <property type="match status" value="2"/>
</dbReference>
<evidence type="ECO:0000313" key="4">
    <source>
        <dbReference type="EMBL" id="OQA54145.1"/>
    </source>
</evidence>
<feature type="domain" description="Outer membrane lipoprotein BamD-like" evidence="3">
    <location>
        <begin position="585"/>
        <end position="708"/>
    </location>
</feature>
<dbReference type="Pfam" id="PF00515">
    <property type="entry name" value="TPR_1"/>
    <property type="match status" value="1"/>
</dbReference>
<proteinExistence type="predicted"/>
<feature type="repeat" description="TPR" evidence="2">
    <location>
        <begin position="357"/>
        <end position="390"/>
    </location>
</feature>
<name>A0A1V5SI55_9BACT</name>
<dbReference type="InterPro" id="IPR039565">
    <property type="entry name" value="BamD-like"/>
</dbReference>
<feature type="repeat" description="TPR" evidence="2">
    <location>
        <begin position="549"/>
        <end position="582"/>
    </location>
</feature>
<reference evidence="4" key="1">
    <citation type="submission" date="2017-02" db="EMBL/GenBank/DDBJ databases">
        <title>Delving into the versatile metabolic prowess of the omnipresent phylum Bacteroidetes.</title>
        <authorList>
            <person name="Nobu M.K."/>
            <person name="Mei R."/>
            <person name="Narihiro T."/>
            <person name="Kuroda K."/>
            <person name="Liu W.-T."/>
        </authorList>
    </citation>
    <scope>NUCLEOTIDE SEQUENCE</scope>
    <source>
        <strain evidence="4">ADurb.Bin276</strain>
    </source>
</reference>
<feature type="repeat" description="TPR" evidence="2">
    <location>
        <begin position="391"/>
        <end position="424"/>
    </location>
</feature>
<dbReference type="PROSITE" id="PS50005">
    <property type="entry name" value="TPR"/>
    <property type="match status" value="7"/>
</dbReference>